<evidence type="ECO:0000313" key="4">
    <source>
        <dbReference type="Proteomes" id="UP001175000"/>
    </source>
</evidence>
<dbReference type="Proteomes" id="UP001175000">
    <property type="component" value="Unassembled WGS sequence"/>
</dbReference>
<feature type="compositionally biased region" description="Low complexity" evidence="1">
    <location>
        <begin position="288"/>
        <end position="297"/>
    </location>
</feature>
<dbReference type="Pfam" id="PF11327">
    <property type="entry name" value="Egh16-like"/>
    <property type="match status" value="1"/>
</dbReference>
<keyword evidence="4" id="KW-1185">Reference proteome</keyword>
<keyword evidence="2" id="KW-0732">Signal</keyword>
<gene>
    <name evidence="3" type="ORF">B0T14DRAFT_325295</name>
</gene>
<dbReference type="PANTHER" id="PTHR34618:SF3">
    <property type="entry name" value="GEGH 16 PROTEIN"/>
    <property type="match status" value="1"/>
</dbReference>
<name>A0AA39WB08_9PEZI</name>
<feature type="region of interest" description="Disordered" evidence="1">
    <location>
        <begin position="288"/>
        <end position="381"/>
    </location>
</feature>
<evidence type="ECO:0008006" key="5">
    <source>
        <dbReference type="Google" id="ProtNLM"/>
    </source>
</evidence>
<protein>
    <recommendedName>
        <fullName evidence="5">GEgh 16 protein</fullName>
    </recommendedName>
</protein>
<accession>A0AA39WB08</accession>
<feature type="compositionally biased region" description="Low complexity" evidence="1">
    <location>
        <begin position="305"/>
        <end position="317"/>
    </location>
</feature>
<dbReference type="EMBL" id="JAULSU010000007">
    <property type="protein sequence ID" value="KAK0611293.1"/>
    <property type="molecule type" value="Genomic_DNA"/>
</dbReference>
<proteinExistence type="predicted"/>
<dbReference type="PANTHER" id="PTHR34618">
    <property type="entry name" value="SURFACE PROTEIN MAS1, PUTATIVE-RELATED"/>
    <property type="match status" value="1"/>
</dbReference>
<evidence type="ECO:0000256" key="2">
    <source>
        <dbReference type="SAM" id="SignalP"/>
    </source>
</evidence>
<evidence type="ECO:0000313" key="3">
    <source>
        <dbReference type="EMBL" id="KAK0611293.1"/>
    </source>
</evidence>
<dbReference type="AlphaFoldDB" id="A0AA39WB08"/>
<feature type="compositionally biased region" description="Low complexity" evidence="1">
    <location>
        <begin position="325"/>
        <end position="362"/>
    </location>
</feature>
<comment type="caution">
    <text evidence="3">The sequence shown here is derived from an EMBL/GenBank/DDBJ whole genome shotgun (WGS) entry which is preliminary data.</text>
</comment>
<feature type="chain" id="PRO_5041420032" description="GEgh 16 protein" evidence="2">
    <location>
        <begin position="20"/>
        <end position="381"/>
    </location>
</feature>
<dbReference type="InterPro" id="IPR021476">
    <property type="entry name" value="Egh16-like"/>
</dbReference>
<evidence type="ECO:0000256" key="1">
    <source>
        <dbReference type="SAM" id="MobiDB-lite"/>
    </source>
</evidence>
<reference evidence="3" key="1">
    <citation type="submission" date="2023-06" db="EMBL/GenBank/DDBJ databases">
        <title>Genome-scale phylogeny and comparative genomics of the fungal order Sordariales.</title>
        <authorList>
            <consortium name="Lawrence Berkeley National Laboratory"/>
            <person name="Hensen N."/>
            <person name="Bonometti L."/>
            <person name="Westerberg I."/>
            <person name="Brannstrom I.O."/>
            <person name="Guillou S."/>
            <person name="Cros-Aarteil S."/>
            <person name="Calhoun S."/>
            <person name="Haridas S."/>
            <person name="Kuo A."/>
            <person name="Mondo S."/>
            <person name="Pangilinan J."/>
            <person name="Riley R."/>
            <person name="Labutti K."/>
            <person name="Andreopoulos B."/>
            <person name="Lipzen A."/>
            <person name="Chen C."/>
            <person name="Yanf M."/>
            <person name="Daum C."/>
            <person name="Ng V."/>
            <person name="Clum A."/>
            <person name="Steindorff A."/>
            <person name="Ohm R."/>
            <person name="Martin F."/>
            <person name="Silar P."/>
            <person name="Natvig D."/>
            <person name="Lalanne C."/>
            <person name="Gautier V."/>
            <person name="Ament-Velasquez S.L."/>
            <person name="Kruys A."/>
            <person name="Hutchinson M.I."/>
            <person name="Powell A.J."/>
            <person name="Barry K."/>
            <person name="Miller A.N."/>
            <person name="Grigoriev I.V."/>
            <person name="Debuchy R."/>
            <person name="Gladieux P."/>
            <person name="Thoren M.H."/>
            <person name="Johannesson H."/>
        </authorList>
    </citation>
    <scope>NUCLEOTIDE SEQUENCE</scope>
    <source>
        <strain evidence="3">CBS 606.72</strain>
    </source>
</reference>
<sequence length="381" mass="39010">MYTSSSFPPLAALISLAQAHGVILGAQGDAGSPLSIGFQVNEAIARNCTTINPCQMDATIIRDAEIKANLVNKCGRTQLTGNIDIGENTENALAINAVTQVKKGSKVTVTIHQVNADGAGPYVCDLDETSNSGLIEKTLLVENNVPGVNGFSQAKAQDFNITVTMPDDLNCTGASTGDVCTVRCRNNAVAGPFGGCFAVQQTDITPKVNTPENIATALTIEEAMFEMAQNQKDLPAAIQANQNAGASEAEQNVAGVEALLGTPVTTAFPQQTPDAALGGTIATSAAAPATTTAATGRNRGGNRGNNGNNANTGAANGNNGGTGAANGNTGNTENGAANGRGRNNNNNQNQNQNQNNNNANNNVNKRAVGPGKRFIVDEMDG</sequence>
<feature type="signal peptide" evidence="2">
    <location>
        <begin position="1"/>
        <end position="19"/>
    </location>
</feature>
<organism evidence="3 4">
    <name type="scientific">Immersiella caudata</name>
    <dbReference type="NCBI Taxonomy" id="314043"/>
    <lineage>
        <taxon>Eukaryota</taxon>
        <taxon>Fungi</taxon>
        <taxon>Dikarya</taxon>
        <taxon>Ascomycota</taxon>
        <taxon>Pezizomycotina</taxon>
        <taxon>Sordariomycetes</taxon>
        <taxon>Sordariomycetidae</taxon>
        <taxon>Sordariales</taxon>
        <taxon>Lasiosphaeriaceae</taxon>
        <taxon>Immersiella</taxon>
    </lineage>
</organism>